<keyword evidence="3" id="KW-0004">4Fe-4S</keyword>
<proteinExistence type="inferred from homology"/>
<evidence type="ECO:0000256" key="5">
    <source>
        <dbReference type="ARBA" id="ARBA00023004"/>
    </source>
</evidence>
<reference evidence="8 9" key="1">
    <citation type="journal article" date="2014" name="BMC Genomics">
        <title>Comparison of environmental and isolate Sulfobacillus genomes reveals diverse carbon, sulfur, nitrogen, and hydrogen metabolisms.</title>
        <authorList>
            <person name="Justice N.B."/>
            <person name="Norman A."/>
            <person name="Brown C.T."/>
            <person name="Singh A."/>
            <person name="Thomas B.C."/>
            <person name="Banfield J.F."/>
        </authorList>
    </citation>
    <scope>NUCLEOTIDE SEQUENCE [LARGE SCALE GENOMIC DNA]</scope>
    <source>
        <strain evidence="8">AMDSBA4</strain>
    </source>
</reference>
<dbReference type="GO" id="GO:0051539">
    <property type="term" value="F:4 iron, 4 sulfur cluster binding"/>
    <property type="evidence" value="ECO:0007669"/>
    <property type="project" value="UniProtKB-KW"/>
</dbReference>
<dbReference type="PANTHER" id="PTHR42989:SF1">
    <property type="entry name" value="FORMATE HYDROGENLYASE SUBUNIT 7-RELATED"/>
    <property type="match status" value="1"/>
</dbReference>
<evidence type="ECO:0000256" key="4">
    <source>
        <dbReference type="ARBA" id="ARBA00022723"/>
    </source>
</evidence>
<keyword evidence="4" id="KW-0479">Metal-binding</keyword>
<keyword evidence="6" id="KW-0411">Iron-sulfur</keyword>
<comment type="cofactor">
    <cofactor evidence="1">
        <name>[4Fe-4S] cluster</name>
        <dbReference type="ChEBI" id="CHEBI:49883"/>
    </cofactor>
</comment>
<gene>
    <name evidence="8" type="ORF">C7B46_09145</name>
</gene>
<dbReference type="AlphaFoldDB" id="A0A2T2XGE0"/>
<comment type="caution">
    <text evidence="8">The sequence shown here is derived from an EMBL/GenBank/DDBJ whole genome shotgun (WGS) entry which is preliminary data.</text>
</comment>
<keyword evidence="8" id="KW-0830">Ubiquinone</keyword>
<dbReference type="Proteomes" id="UP000242972">
    <property type="component" value="Unassembled WGS sequence"/>
</dbReference>
<dbReference type="PANTHER" id="PTHR42989">
    <property type="entry name" value="HYDROGENASE-4 COMPONENT I"/>
    <property type="match status" value="1"/>
</dbReference>
<evidence type="ECO:0000259" key="7">
    <source>
        <dbReference type="Pfam" id="PF01058"/>
    </source>
</evidence>
<accession>A0A2T2XGE0</accession>
<dbReference type="InterPro" id="IPR052375">
    <property type="entry name" value="Complex_I_20kDa-like"/>
</dbReference>
<dbReference type="EMBL" id="PXYW01000018">
    <property type="protein sequence ID" value="PSR33563.1"/>
    <property type="molecule type" value="Genomic_DNA"/>
</dbReference>
<dbReference type="InterPro" id="IPR006137">
    <property type="entry name" value="NADH_UbQ_OxRdtase-like_20kDa"/>
</dbReference>
<dbReference type="SUPFAM" id="SSF56770">
    <property type="entry name" value="HydA/Nqo6-like"/>
    <property type="match status" value="1"/>
</dbReference>
<protein>
    <submittedName>
        <fullName evidence="8">NADH:ubiquinone oxidoreductase</fullName>
    </submittedName>
</protein>
<dbReference type="GO" id="GO:0046872">
    <property type="term" value="F:metal ion binding"/>
    <property type="evidence" value="ECO:0007669"/>
    <property type="project" value="UniProtKB-KW"/>
</dbReference>
<evidence type="ECO:0000256" key="6">
    <source>
        <dbReference type="ARBA" id="ARBA00023014"/>
    </source>
</evidence>
<dbReference type="Gene3D" id="3.40.50.12280">
    <property type="match status" value="1"/>
</dbReference>
<keyword evidence="5" id="KW-0408">Iron</keyword>
<evidence type="ECO:0000313" key="9">
    <source>
        <dbReference type="Proteomes" id="UP000242972"/>
    </source>
</evidence>
<feature type="domain" description="NADH:ubiquinone oxidoreductase-like 20kDa subunit" evidence="7">
    <location>
        <begin position="62"/>
        <end position="171"/>
    </location>
</feature>
<name>A0A2T2XGE0_9FIRM</name>
<dbReference type="Pfam" id="PF01058">
    <property type="entry name" value="Oxidored_q6"/>
    <property type="match status" value="1"/>
</dbReference>
<sequence>MYYWHWLRNIGRRSYTTGFPTQKDLTVEKMLHDDDSGIQPGAMPARYIRRAMAIRQLDSGSCQGCESELTLLSGPDYDFTRYGFSFTPSPKHADILVVTGVITEAMAPIIREVYEQMTDPKRVVALGACAISGGLFKTAPGVIGSLSGIIPVTLSIEGCPPSPGDIIRGLLWAVDGHDPCLVQEAT</sequence>
<evidence type="ECO:0000256" key="1">
    <source>
        <dbReference type="ARBA" id="ARBA00001966"/>
    </source>
</evidence>
<comment type="similarity">
    <text evidence="2">Belongs to the complex I 20 kDa subunit family.</text>
</comment>
<evidence type="ECO:0000256" key="2">
    <source>
        <dbReference type="ARBA" id="ARBA00009173"/>
    </source>
</evidence>
<evidence type="ECO:0000256" key="3">
    <source>
        <dbReference type="ARBA" id="ARBA00022485"/>
    </source>
</evidence>
<dbReference type="NCBIfam" id="NF005012">
    <property type="entry name" value="PRK06411.1"/>
    <property type="match status" value="1"/>
</dbReference>
<organism evidence="8 9">
    <name type="scientific">Sulfobacillus benefaciens</name>
    <dbReference type="NCBI Taxonomy" id="453960"/>
    <lineage>
        <taxon>Bacteria</taxon>
        <taxon>Bacillati</taxon>
        <taxon>Bacillota</taxon>
        <taxon>Clostridia</taxon>
        <taxon>Eubacteriales</taxon>
        <taxon>Clostridiales Family XVII. Incertae Sedis</taxon>
        <taxon>Sulfobacillus</taxon>
    </lineage>
</organism>
<evidence type="ECO:0000313" key="8">
    <source>
        <dbReference type="EMBL" id="PSR33563.1"/>
    </source>
</evidence>